<feature type="compositionally biased region" description="Basic and acidic residues" evidence="4">
    <location>
        <begin position="140"/>
        <end position="156"/>
    </location>
</feature>
<keyword evidence="2" id="KW-0804">Transcription</keyword>
<feature type="compositionally biased region" description="Polar residues" evidence="4">
    <location>
        <begin position="116"/>
        <end position="125"/>
    </location>
</feature>
<dbReference type="GO" id="GO:0000127">
    <property type="term" value="C:transcription factor TFIIIC complex"/>
    <property type="evidence" value="ECO:0007669"/>
    <property type="project" value="TreeGrafter"/>
</dbReference>
<protein>
    <recommendedName>
        <fullName evidence="7">Transcription factor TFIIIC complex subunit Tfc6</fullName>
    </recommendedName>
</protein>
<dbReference type="GeneID" id="81424810"/>
<comment type="subcellular location">
    <subcellularLocation>
        <location evidence="1">Nucleus</location>
    </subcellularLocation>
</comment>
<evidence type="ECO:0000256" key="1">
    <source>
        <dbReference type="ARBA" id="ARBA00004123"/>
    </source>
</evidence>
<evidence type="ECO:0000256" key="2">
    <source>
        <dbReference type="ARBA" id="ARBA00023163"/>
    </source>
</evidence>
<dbReference type="Gene3D" id="2.130.10.10">
    <property type="entry name" value="YVTN repeat-like/Quinoprotein amine dehydrogenase"/>
    <property type="match status" value="1"/>
</dbReference>
<dbReference type="AlphaFoldDB" id="A0A9W9I7B8"/>
<comment type="caution">
    <text evidence="5">The sequence shown here is derived from an EMBL/GenBank/DDBJ whole genome shotgun (WGS) entry which is preliminary data.</text>
</comment>
<dbReference type="GO" id="GO:0005634">
    <property type="term" value="C:nucleus"/>
    <property type="evidence" value="ECO:0007669"/>
    <property type="project" value="UniProtKB-SubCell"/>
</dbReference>
<evidence type="ECO:0008006" key="7">
    <source>
        <dbReference type="Google" id="ProtNLM"/>
    </source>
</evidence>
<dbReference type="SUPFAM" id="SSF50978">
    <property type="entry name" value="WD40 repeat-like"/>
    <property type="match status" value="1"/>
</dbReference>
<organism evidence="5 6">
    <name type="scientific">Penicillium canariense</name>
    <dbReference type="NCBI Taxonomy" id="189055"/>
    <lineage>
        <taxon>Eukaryota</taxon>
        <taxon>Fungi</taxon>
        <taxon>Dikarya</taxon>
        <taxon>Ascomycota</taxon>
        <taxon>Pezizomycotina</taxon>
        <taxon>Eurotiomycetes</taxon>
        <taxon>Eurotiomycetidae</taxon>
        <taxon>Eurotiales</taxon>
        <taxon>Aspergillaceae</taxon>
        <taxon>Penicillium</taxon>
    </lineage>
</organism>
<proteinExistence type="predicted"/>
<dbReference type="OrthoDB" id="4703at2759"/>
<dbReference type="InterPro" id="IPR015943">
    <property type="entry name" value="WD40/YVTN_repeat-like_dom_sf"/>
</dbReference>
<dbReference type="Proteomes" id="UP001149163">
    <property type="component" value="Unassembled WGS sequence"/>
</dbReference>
<gene>
    <name evidence="5" type="ORF">N7482_003509</name>
</gene>
<name>A0A9W9I7B8_9EURO</name>
<reference evidence="5" key="1">
    <citation type="submission" date="2022-11" db="EMBL/GenBank/DDBJ databases">
        <authorList>
            <person name="Petersen C."/>
        </authorList>
    </citation>
    <scope>NUCLEOTIDE SEQUENCE</scope>
    <source>
        <strain evidence="5">IBT 26290</strain>
    </source>
</reference>
<sequence>MPSARRSGRLTGPRAVYTNDPFESAGISEDSGSEEVQKSATKKGKRRRDEDSASDDEFVAGGANDAEEDEDEEEEEEEEVEEGKEDHDDVDEMDIDEPRATPRTPKTPGRRKANSRPKTVQNQQNLRDDGGAANRNTKVSADETRSRGVVDPKENVSKPMHYITTFGDDDRDLLAAIYTRDRWARGVDTCLPTRNALDVQTKAHDYEYGPTWGASPEDMERERTSGWDWYYDKDTGKRFQNLQKTGPKLKEADARRKYLPRSNKGKHTILMGPVNNQQVFHLGQHESFNFGEAWGETKAQKSDQNSANVREGWMISFEQRIQCLAWAPNQNGRSQYLAVVTFITTDQKKKYNLPGTNPPSSFCPLPSYPCALQLWEFTAKPAGGVTHTLDMDVKPHLRLALCTDWGDVRRIAWCPMARERREEDDKNGMASIGLLAGIWGDGKMRVLDVKLAPGKKTEFVKIEMPVFEAKSPSNVCSCLTWLSPTDIAVGCSDGFVAIWSILPTSDPAPIPYFYKPIHASYILSITSAYPTNPHIISTVGMDGETKLWSIIDPASEYTTPVRQRQAAAHISYSPILQSMFSYDENDFGRLMPIRRFFATTSAGRMPSSVISLAPCSFLHPCLLYGTASGEAVAANPFRRLLYNKEQHWQQTWFSHDWASGTHKDSSGASRFYDGYRAETQSLARSLAGDKRPQLGSSLTTIYDERTHVSALGWSPNRLTAGWACAGLGCGLLRVEDLAI</sequence>
<dbReference type="GO" id="GO:0006383">
    <property type="term" value="P:transcription by RNA polymerase III"/>
    <property type="evidence" value="ECO:0007669"/>
    <property type="project" value="TreeGrafter"/>
</dbReference>
<reference evidence="5" key="2">
    <citation type="journal article" date="2023" name="IMA Fungus">
        <title>Comparative genomic study of the Penicillium genus elucidates a diverse pangenome and 15 lateral gene transfer events.</title>
        <authorList>
            <person name="Petersen C."/>
            <person name="Sorensen T."/>
            <person name="Nielsen M.R."/>
            <person name="Sondergaard T.E."/>
            <person name="Sorensen J.L."/>
            <person name="Fitzpatrick D.A."/>
            <person name="Frisvad J.C."/>
            <person name="Nielsen K.L."/>
        </authorList>
    </citation>
    <scope>NUCLEOTIDE SEQUENCE</scope>
    <source>
        <strain evidence="5">IBT 26290</strain>
    </source>
</reference>
<evidence type="ECO:0000313" key="6">
    <source>
        <dbReference type="Proteomes" id="UP001149163"/>
    </source>
</evidence>
<dbReference type="PANTHER" id="PTHR15052">
    <property type="entry name" value="RNA POLYMERASE III TRANSCRIPTION INITIATION FACTOR COMPLEX SUBUNIT"/>
    <property type="match status" value="1"/>
</dbReference>
<dbReference type="RefSeq" id="XP_056544376.1">
    <property type="nucleotide sequence ID" value="XM_056685634.1"/>
</dbReference>
<feature type="compositionally biased region" description="Acidic residues" evidence="4">
    <location>
        <begin position="65"/>
        <end position="95"/>
    </location>
</feature>
<evidence type="ECO:0000256" key="3">
    <source>
        <dbReference type="ARBA" id="ARBA00023242"/>
    </source>
</evidence>
<dbReference type="EMBL" id="JAPQKN010000002">
    <property type="protein sequence ID" value="KAJ5167915.1"/>
    <property type="molecule type" value="Genomic_DNA"/>
</dbReference>
<dbReference type="InterPro" id="IPR036322">
    <property type="entry name" value="WD40_repeat_dom_sf"/>
</dbReference>
<dbReference type="PANTHER" id="PTHR15052:SF2">
    <property type="entry name" value="GENERAL TRANSCRIPTION FACTOR 3C POLYPEPTIDE 2"/>
    <property type="match status" value="1"/>
</dbReference>
<evidence type="ECO:0000313" key="5">
    <source>
        <dbReference type="EMBL" id="KAJ5167915.1"/>
    </source>
</evidence>
<dbReference type="InterPro" id="IPR052416">
    <property type="entry name" value="GTF3C_component"/>
</dbReference>
<feature type="region of interest" description="Disordered" evidence="4">
    <location>
        <begin position="1"/>
        <end position="156"/>
    </location>
</feature>
<keyword evidence="3" id="KW-0539">Nucleus</keyword>
<accession>A0A9W9I7B8</accession>
<keyword evidence="6" id="KW-1185">Reference proteome</keyword>
<evidence type="ECO:0000256" key="4">
    <source>
        <dbReference type="SAM" id="MobiDB-lite"/>
    </source>
</evidence>